<dbReference type="Proteomes" id="UP001596353">
    <property type="component" value="Unassembled WGS sequence"/>
</dbReference>
<feature type="compositionally biased region" description="Basic and acidic residues" evidence="1">
    <location>
        <begin position="8"/>
        <end position="17"/>
    </location>
</feature>
<keyword evidence="3" id="KW-1185">Reference proteome</keyword>
<protein>
    <submittedName>
        <fullName evidence="2">Uncharacterized protein</fullName>
    </submittedName>
</protein>
<gene>
    <name evidence="2" type="ORF">ACFQFQ_14485</name>
</gene>
<feature type="region of interest" description="Disordered" evidence="1">
    <location>
        <begin position="1"/>
        <end position="33"/>
    </location>
</feature>
<dbReference type="EMBL" id="JBHSWG010000001">
    <property type="protein sequence ID" value="MFC6760420.1"/>
    <property type="molecule type" value="Genomic_DNA"/>
</dbReference>
<reference evidence="3" key="1">
    <citation type="journal article" date="2019" name="Int. J. Syst. Evol. Microbiol.">
        <title>The Global Catalogue of Microorganisms (GCM) 10K type strain sequencing project: providing services to taxonomists for standard genome sequencing and annotation.</title>
        <authorList>
            <consortium name="The Broad Institute Genomics Platform"/>
            <consortium name="The Broad Institute Genome Sequencing Center for Infectious Disease"/>
            <person name="Wu L."/>
            <person name="Ma J."/>
        </authorList>
    </citation>
    <scope>NUCLEOTIDE SEQUENCE [LARGE SCALE GENOMIC DNA]</scope>
    <source>
        <strain evidence="3">CCUG 66188</strain>
    </source>
</reference>
<evidence type="ECO:0000256" key="1">
    <source>
        <dbReference type="SAM" id="MobiDB-lite"/>
    </source>
</evidence>
<accession>A0ABW2B3V8</accession>
<evidence type="ECO:0000313" key="3">
    <source>
        <dbReference type="Proteomes" id="UP001596353"/>
    </source>
</evidence>
<organism evidence="2 3">
    <name type="scientific">Sulfitobacter porphyrae</name>
    <dbReference type="NCBI Taxonomy" id="1246864"/>
    <lineage>
        <taxon>Bacteria</taxon>
        <taxon>Pseudomonadati</taxon>
        <taxon>Pseudomonadota</taxon>
        <taxon>Alphaproteobacteria</taxon>
        <taxon>Rhodobacterales</taxon>
        <taxon>Roseobacteraceae</taxon>
        <taxon>Sulfitobacter</taxon>
    </lineage>
</organism>
<proteinExistence type="predicted"/>
<sequence length="134" mass="14494">MTDISPEAVERATDAKGRSNCKKASEEAGNPYPCSRGCPCALELMVLAQAARIAELERKLHQSESTRRAQIKTINGEKKKRLAAWNAALDAAAGYISQAVDVLTSGPFDQTDPRIETLCEYADAILALKTETPT</sequence>
<name>A0ABW2B3V8_9RHOB</name>
<evidence type="ECO:0000313" key="2">
    <source>
        <dbReference type="EMBL" id="MFC6760420.1"/>
    </source>
</evidence>
<comment type="caution">
    <text evidence="2">The sequence shown here is derived from an EMBL/GenBank/DDBJ whole genome shotgun (WGS) entry which is preliminary data.</text>
</comment>